<evidence type="ECO:0000256" key="1">
    <source>
        <dbReference type="SAM" id="MobiDB-lite"/>
    </source>
</evidence>
<evidence type="ECO:0000313" key="4">
    <source>
        <dbReference type="Proteomes" id="UP001189429"/>
    </source>
</evidence>
<sequence>VREAESKPPSATAAQHRADNARRKTENLEARIKIYKVQRDGIAAAMSEADSTLADAKVELERHIKMLYRVQLEQVPDPVAVGLSGLDSTATERQEGKGAWLSCSACAARPRRGWPRRRAVRRALRSLAGRALLPGAMAMVMGTLLGALPKSPQTPMWSPPKPKTSFKRAMEEHGAQAAVTEYLAEHEAKRQR</sequence>
<keyword evidence="2" id="KW-0812">Transmembrane</keyword>
<evidence type="ECO:0000256" key="2">
    <source>
        <dbReference type="SAM" id="Phobius"/>
    </source>
</evidence>
<protein>
    <submittedName>
        <fullName evidence="3">Uncharacterized protein</fullName>
    </submittedName>
</protein>
<accession>A0ABN9X9D2</accession>
<dbReference type="Proteomes" id="UP001189429">
    <property type="component" value="Unassembled WGS sequence"/>
</dbReference>
<gene>
    <name evidence="3" type="ORF">PCOR1329_LOCUS74681</name>
</gene>
<reference evidence="3" key="1">
    <citation type="submission" date="2023-10" db="EMBL/GenBank/DDBJ databases">
        <authorList>
            <person name="Chen Y."/>
            <person name="Shah S."/>
            <person name="Dougan E. K."/>
            <person name="Thang M."/>
            <person name="Chan C."/>
        </authorList>
    </citation>
    <scope>NUCLEOTIDE SEQUENCE [LARGE SCALE GENOMIC DNA]</scope>
</reference>
<evidence type="ECO:0000313" key="3">
    <source>
        <dbReference type="EMBL" id="CAK0896110.1"/>
    </source>
</evidence>
<feature type="compositionally biased region" description="Basic and acidic residues" evidence="1">
    <location>
        <begin position="16"/>
        <end position="25"/>
    </location>
</feature>
<proteinExistence type="predicted"/>
<feature type="non-terminal residue" evidence="3">
    <location>
        <position position="1"/>
    </location>
</feature>
<keyword evidence="4" id="KW-1185">Reference proteome</keyword>
<keyword evidence="2" id="KW-0472">Membrane</keyword>
<dbReference type="EMBL" id="CAUYUJ010020143">
    <property type="protein sequence ID" value="CAK0896110.1"/>
    <property type="molecule type" value="Genomic_DNA"/>
</dbReference>
<organism evidence="3 4">
    <name type="scientific">Prorocentrum cordatum</name>
    <dbReference type="NCBI Taxonomy" id="2364126"/>
    <lineage>
        <taxon>Eukaryota</taxon>
        <taxon>Sar</taxon>
        <taxon>Alveolata</taxon>
        <taxon>Dinophyceae</taxon>
        <taxon>Prorocentrales</taxon>
        <taxon>Prorocentraceae</taxon>
        <taxon>Prorocentrum</taxon>
    </lineage>
</organism>
<name>A0ABN9X9D2_9DINO</name>
<feature type="region of interest" description="Disordered" evidence="1">
    <location>
        <begin position="1"/>
        <end position="25"/>
    </location>
</feature>
<comment type="caution">
    <text evidence="3">The sequence shown here is derived from an EMBL/GenBank/DDBJ whole genome shotgun (WGS) entry which is preliminary data.</text>
</comment>
<feature type="non-terminal residue" evidence="3">
    <location>
        <position position="192"/>
    </location>
</feature>
<feature type="transmembrane region" description="Helical" evidence="2">
    <location>
        <begin position="127"/>
        <end position="148"/>
    </location>
</feature>
<keyword evidence="2" id="KW-1133">Transmembrane helix</keyword>